<evidence type="ECO:0008006" key="6">
    <source>
        <dbReference type="Google" id="ProtNLM"/>
    </source>
</evidence>
<evidence type="ECO:0000256" key="1">
    <source>
        <dbReference type="SAM" id="MobiDB-lite"/>
    </source>
</evidence>
<feature type="region of interest" description="Disordered" evidence="1">
    <location>
        <begin position="203"/>
        <end position="222"/>
    </location>
</feature>
<keyword evidence="2" id="KW-0812">Transmembrane</keyword>
<evidence type="ECO:0000256" key="3">
    <source>
        <dbReference type="SAM" id="SignalP"/>
    </source>
</evidence>
<keyword evidence="2" id="KW-1133">Transmembrane helix</keyword>
<gene>
    <name evidence="4" type="ORF">BDP27DRAFT_1450854</name>
</gene>
<evidence type="ECO:0000313" key="5">
    <source>
        <dbReference type="Proteomes" id="UP000772434"/>
    </source>
</evidence>
<evidence type="ECO:0000256" key="2">
    <source>
        <dbReference type="SAM" id="Phobius"/>
    </source>
</evidence>
<comment type="caution">
    <text evidence="4">The sequence shown here is derived from an EMBL/GenBank/DDBJ whole genome shotgun (WGS) entry which is preliminary data.</text>
</comment>
<feature type="transmembrane region" description="Helical" evidence="2">
    <location>
        <begin position="159"/>
        <end position="181"/>
    </location>
</feature>
<dbReference type="Proteomes" id="UP000772434">
    <property type="component" value="Unassembled WGS sequence"/>
</dbReference>
<accession>A0A9P5PLP0</accession>
<evidence type="ECO:0000313" key="4">
    <source>
        <dbReference type="EMBL" id="KAF9064235.1"/>
    </source>
</evidence>
<organism evidence="4 5">
    <name type="scientific">Rhodocollybia butyracea</name>
    <dbReference type="NCBI Taxonomy" id="206335"/>
    <lineage>
        <taxon>Eukaryota</taxon>
        <taxon>Fungi</taxon>
        <taxon>Dikarya</taxon>
        <taxon>Basidiomycota</taxon>
        <taxon>Agaricomycotina</taxon>
        <taxon>Agaricomycetes</taxon>
        <taxon>Agaricomycetidae</taxon>
        <taxon>Agaricales</taxon>
        <taxon>Marasmiineae</taxon>
        <taxon>Omphalotaceae</taxon>
        <taxon>Rhodocollybia</taxon>
    </lineage>
</organism>
<proteinExistence type="predicted"/>
<keyword evidence="3" id="KW-0732">Signal</keyword>
<keyword evidence="5" id="KW-1185">Reference proteome</keyword>
<dbReference type="EMBL" id="JADNRY010000128">
    <property type="protein sequence ID" value="KAF9064235.1"/>
    <property type="molecule type" value="Genomic_DNA"/>
</dbReference>
<name>A0A9P5PLP0_9AGAR</name>
<feature type="signal peptide" evidence="3">
    <location>
        <begin position="1"/>
        <end position="20"/>
    </location>
</feature>
<dbReference type="AlphaFoldDB" id="A0A9P5PLP0"/>
<keyword evidence="2" id="KW-0472">Membrane</keyword>
<reference evidence="4" key="1">
    <citation type="submission" date="2020-11" db="EMBL/GenBank/DDBJ databases">
        <authorList>
            <consortium name="DOE Joint Genome Institute"/>
            <person name="Ahrendt S."/>
            <person name="Riley R."/>
            <person name="Andreopoulos W."/>
            <person name="Labutti K."/>
            <person name="Pangilinan J."/>
            <person name="Ruiz-Duenas F.J."/>
            <person name="Barrasa J.M."/>
            <person name="Sanchez-Garcia M."/>
            <person name="Camarero S."/>
            <person name="Miyauchi S."/>
            <person name="Serrano A."/>
            <person name="Linde D."/>
            <person name="Babiker R."/>
            <person name="Drula E."/>
            <person name="Ayuso-Fernandez I."/>
            <person name="Pacheco R."/>
            <person name="Padilla G."/>
            <person name="Ferreira P."/>
            <person name="Barriuso J."/>
            <person name="Kellner H."/>
            <person name="Castanera R."/>
            <person name="Alfaro M."/>
            <person name="Ramirez L."/>
            <person name="Pisabarro A.G."/>
            <person name="Kuo A."/>
            <person name="Tritt A."/>
            <person name="Lipzen A."/>
            <person name="He G."/>
            <person name="Yan M."/>
            <person name="Ng V."/>
            <person name="Cullen D."/>
            <person name="Martin F."/>
            <person name="Rosso M.-N."/>
            <person name="Henrissat B."/>
            <person name="Hibbett D."/>
            <person name="Martinez A.T."/>
            <person name="Grigoriev I.V."/>
        </authorList>
    </citation>
    <scope>NUCLEOTIDE SEQUENCE</scope>
    <source>
        <strain evidence="4">AH 40177</strain>
    </source>
</reference>
<feature type="chain" id="PRO_5040500122" description="Transmembrane protein" evidence="3">
    <location>
        <begin position="21"/>
        <end position="304"/>
    </location>
</feature>
<protein>
    <recommendedName>
        <fullName evidence="6">Transmembrane protein</fullName>
    </recommendedName>
</protein>
<sequence>MAYPFPKLVFILLCTGYVYSQSSLTLEMNFDFIGIEPLQMVGVLDDGAATTYIQVETVSPTNSLFIVKTNTLIVSASGFQVIDTHDGLTGFCNPVATAVNCQINEGFTTQTQGGNTITRVFAVETTVTSLIPASTSPPIPIPLPSKKNARLVDSPNKSFIGFLVGVIVGGLLLILLTWWLVRRRRRRQSRRINLKNVRDAISPFDPPGSHDMPDRPDPLSMIRSLSRPTKVTKSKQSEMQERERARMDAHEALRVTQEALNRASSSHEEEVSLRQQISLLIQIVKRIEERGVANDIPPDYESQQ</sequence>